<dbReference type="GO" id="GO:0003755">
    <property type="term" value="F:peptidyl-prolyl cis-trans isomerase activity"/>
    <property type="evidence" value="ECO:0007669"/>
    <property type="project" value="UniProtKB-KW"/>
</dbReference>
<evidence type="ECO:0000256" key="1">
    <source>
        <dbReference type="PROSITE-ProRule" id="PRU00278"/>
    </source>
</evidence>
<evidence type="ECO:0000313" key="4">
    <source>
        <dbReference type="EMBL" id="QOY55117.1"/>
    </source>
</evidence>
<dbReference type="Proteomes" id="UP000593836">
    <property type="component" value="Chromosome"/>
</dbReference>
<feature type="chain" id="PRO_5032644127" evidence="2">
    <location>
        <begin position="21"/>
        <end position="275"/>
    </location>
</feature>
<dbReference type="SUPFAM" id="SSF54534">
    <property type="entry name" value="FKBP-like"/>
    <property type="match status" value="1"/>
</dbReference>
<dbReference type="KEGG" id="smas:HUE87_02425"/>
<dbReference type="InterPro" id="IPR050245">
    <property type="entry name" value="PrsA_foldase"/>
</dbReference>
<evidence type="ECO:0000259" key="3">
    <source>
        <dbReference type="PROSITE" id="PS50198"/>
    </source>
</evidence>
<dbReference type="PANTHER" id="PTHR47245">
    <property type="entry name" value="PEPTIDYLPROLYL ISOMERASE"/>
    <property type="match status" value="1"/>
</dbReference>
<dbReference type="PANTHER" id="PTHR47245:SF2">
    <property type="entry name" value="PEPTIDYL-PROLYL CIS-TRANS ISOMERASE HP_0175-RELATED"/>
    <property type="match status" value="1"/>
</dbReference>
<dbReference type="Gene3D" id="3.10.50.40">
    <property type="match status" value="1"/>
</dbReference>
<reference evidence="4 5" key="1">
    <citation type="submission" date="2020-05" db="EMBL/GenBank/DDBJ databases">
        <title>Sulfurimonas marisnigri, sp. nov., and Sulfurimonas baltica, sp. nov., manganese oxide reducing chemolithoautotrophs of the class Epsilonproteobacteria isolated from the pelagic redoxclines of the Black and Baltic Seas and emended description of the genus Sulfurimonas.</title>
        <authorList>
            <person name="Henkel J.V."/>
            <person name="Laudan C."/>
            <person name="Werner J."/>
            <person name="Neu T."/>
            <person name="Plewe S."/>
            <person name="Sproer C."/>
            <person name="Bunk B."/>
            <person name="Schulz-Vogt H.N."/>
        </authorList>
    </citation>
    <scope>NUCLEOTIDE SEQUENCE [LARGE SCALE GENOMIC DNA]</scope>
    <source>
        <strain evidence="4 5">SoZ1</strain>
    </source>
</reference>
<dbReference type="PROSITE" id="PS50198">
    <property type="entry name" value="PPIC_PPIASE_2"/>
    <property type="match status" value="1"/>
</dbReference>
<keyword evidence="1 4" id="KW-0413">Isomerase</keyword>
<keyword evidence="5" id="KW-1185">Reference proteome</keyword>
<organism evidence="4 5">
    <name type="scientific">Candidatus Sulfurimonas marisnigri</name>
    <dbReference type="NCBI Taxonomy" id="2740405"/>
    <lineage>
        <taxon>Bacteria</taxon>
        <taxon>Pseudomonadati</taxon>
        <taxon>Campylobacterota</taxon>
        <taxon>Epsilonproteobacteria</taxon>
        <taxon>Campylobacterales</taxon>
        <taxon>Sulfurimonadaceae</taxon>
        <taxon>Sulfurimonas</taxon>
    </lineage>
</organism>
<keyword evidence="1" id="KW-0697">Rotamase</keyword>
<keyword evidence="2" id="KW-0732">Signal</keyword>
<accession>A0A7S7M131</accession>
<dbReference type="RefSeq" id="WP_194367159.1">
    <property type="nucleotide sequence ID" value="NZ_CP054493.1"/>
</dbReference>
<proteinExistence type="predicted"/>
<dbReference type="InterPro" id="IPR046357">
    <property type="entry name" value="PPIase_dom_sf"/>
</dbReference>
<dbReference type="AlphaFoldDB" id="A0A7S7M131"/>
<sequence length="275" mass="31325">MKITTKIVASIALLSTIAMAQTLVTVNDTAITQEDVDRELMQATQGRFNQVPVDKQAEFRKQVLEQLVAKELIFDDAKKTGILKSKDFKDRYEEVVSRIKKEIAIQVWQKREVDKIKISDKNLKNYYKKNKEEFNEKESAHARHILVATEDTAKSIAKELKGLKGVALRNKFMDLAKEKSTGPSGPKGGDLGYFAPGQMVPAFSDKVFSMEVETVSAPVKTQFGYHLIYLEDRKDKQTKSFKEVKEEISQRLKMEQAKAVMMEKMKVLEKQATIK</sequence>
<protein>
    <submittedName>
        <fullName evidence="4">Peptidylprolyl isomerase</fullName>
    </submittedName>
</protein>
<evidence type="ECO:0000256" key="2">
    <source>
        <dbReference type="SAM" id="SignalP"/>
    </source>
</evidence>
<dbReference type="InterPro" id="IPR000297">
    <property type="entry name" value="PPIase_PpiC"/>
</dbReference>
<feature type="domain" description="PpiC" evidence="3">
    <location>
        <begin position="137"/>
        <end position="232"/>
    </location>
</feature>
<evidence type="ECO:0000313" key="5">
    <source>
        <dbReference type="Proteomes" id="UP000593836"/>
    </source>
</evidence>
<dbReference type="Pfam" id="PF13623">
    <property type="entry name" value="SurA_N_2"/>
    <property type="match status" value="1"/>
</dbReference>
<dbReference type="EMBL" id="CP054493">
    <property type="protein sequence ID" value="QOY55117.1"/>
    <property type="molecule type" value="Genomic_DNA"/>
</dbReference>
<dbReference type="Gene3D" id="1.10.8.1040">
    <property type="match status" value="1"/>
</dbReference>
<name>A0A7S7M131_9BACT</name>
<dbReference type="Pfam" id="PF13145">
    <property type="entry name" value="Rotamase_2"/>
    <property type="match status" value="1"/>
</dbReference>
<gene>
    <name evidence="4" type="ORF">HUE87_02425</name>
</gene>
<feature type="signal peptide" evidence="2">
    <location>
        <begin position="1"/>
        <end position="20"/>
    </location>
</feature>